<keyword evidence="3" id="KW-1185">Reference proteome</keyword>
<reference evidence="2 3" key="1">
    <citation type="submission" date="2024-10" db="EMBL/GenBank/DDBJ databases">
        <authorList>
            <person name="Kim D."/>
        </authorList>
    </citation>
    <scope>NUCLEOTIDE SEQUENCE [LARGE SCALE GENOMIC DNA]</scope>
    <source>
        <strain evidence="2">Taebaek</strain>
    </source>
</reference>
<dbReference type="Proteomes" id="UP001620645">
    <property type="component" value="Unassembled WGS sequence"/>
</dbReference>
<evidence type="ECO:0000256" key="1">
    <source>
        <dbReference type="SAM" id="MobiDB-lite"/>
    </source>
</evidence>
<gene>
    <name evidence="2" type="ORF">niasHS_014305</name>
</gene>
<dbReference type="EMBL" id="JBICCN010000356">
    <property type="protein sequence ID" value="KAL3074860.1"/>
    <property type="molecule type" value="Genomic_DNA"/>
</dbReference>
<organism evidence="2 3">
    <name type="scientific">Heterodera schachtii</name>
    <name type="common">Sugarbeet cyst nematode worm</name>
    <name type="synonym">Tylenchus schachtii</name>
    <dbReference type="NCBI Taxonomy" id="97005"/>
    <lineage>
        <taxon>Eukaryota</taxon>
        <taxon>Metazoa</taxon>
        <taxon>Ecdysozoa</taxon>
        <taxon>Nematoda</taxon>
        <taxon>Chromadorea</taxon>
        <taxon>Rhabditida</taxon>
        <taxon>Tylenchina</taxon>
        <taxon>Tylenchomorpha</taxon>
        <taxon>Tylenchoidea</taxon>
        <taxon>Heteroderidae</taxon>
        <taxon>Heteroderinae</taxon>
        <taxon>Heterodera</taxon>
    </lineage>
</organism>
<protein>
    <submittedName>
        <fullName evidence="2">Uncharacterized protein</fullName>
    </submittedName>
</protein>
<accession>A0ABD2IBF0</accession>
<proteinExistence type="predicted"/>
<comment type="caution">
    <text evidence="2">The sequence shown here is derived from an EMBL/GenBank/DDBJ whole genome shotgun (WGS) entry which is preliminary data.</text>
</comment>
<evidence type="ECO:0000313" key="2">
    <source>
        <dbReference type="EMBL" id="KAL3074860.1"/>
    </source>
</evidence>
<dbReference type="AlphaFoldDB" id="A0ABD2IBF0"/>
<evidence type="ECO:0000313" key="3">
    <source>
        <dbReference type="Proteomes" id="UP001620645"/>
    </source>
</evidence>
<name>A0ABD2IBF0_HETSC</name>
<feature type="region of interest" description="Disordered" evidence="1">
    <location>
        <begin position="25"/>
        <end position="45"/>
    </location>
</feature>
<sequence length="317" mass="32860">MINENAIISAAAAAVGGADQQHHASSSSSAACLPPAPPNDGELKQRHVPPAAASCSAPVCGHAMFGNPCAVGVVVGLLGLGVLLVAALSPPTAPPTAPIGPTAATVGTVRYAARGGGGTPFRQPSQFAPAGAAGGELPPPATVAGRFVGTDQQQQQQQIDALRARLDQLQYELLGQVQYATGVAAGAEPWPPAFFTVDYNNHPKSLLARRHMAWQPMRRDIIENDEQQQGSVSPRHISWQPMKRQQQTEYGITGMYGRGEGDGGGAQKEQVMRTVEQQLVEVLKAGDRLGVSADEILAHLRAQNGNGGGGGGGNGRR</sequence>